<keyword evidence="6" id="KW-1185">Reference proteome</keyword>
<dbReference type="OrthoDB" id="26525at2759"/>
<dbReference type="Gene3D" id="1.10.238.10">
    <property type="entry name" value="EF-hand"/>
    <property type="match status" value="4"/>
</dbReference>
<dbReference type="PANTHER" id="PTHR34524:SF6">
    <property type="entry name" value="CALCYPHOSINE LIKE"/>
    <property type="match status" value="1"/>
</dbReference>
<evidence type="ECO:0000256" key="3">
    <source>
        <dbReference type="ARBA" id="ARBA00022837"/>
    </source>
</evidence>
<dbReference type="PROSITE" id="PS00018">
    <property type="entry name" value="EF_HAND_1"/>
    <property type="match status" value="5"/>
</dbReference>
<reference evidence="6" key="1">
    <citation type="journal article" date="2015" name="PLoS Genet.">
        <title>Genome Sequence and Transcriptome Analyses of Chrysochromulina tobin: Metabolic Tools for Enhanced Algal Fitness in the Prominent Order Prymnesiales (Haptophyceae).</title>
        <authorList>
            <person name="Hovde B.T."/>
            <person name="Deodato C.R."/>
            <person name="Hunsperger H.M."/>
            <person name="Ryken S.A."/>
            <person name="Yost W."/>
            <person name="Jha R.K."/>
            <person name="Patterson J."/>
            <person name="Monnat R.J. Jr."/>
            <person name="Barlow S.B."/>
            <person name="Starkenburg S.R."/>
            <person name="Cattolico R.A."/>
        </authorList>
    </citation>
    <scope>NUCLEOTIDE SEQUENCE</scope>
    <source>
        <strain evidence="6">CCMP291</strain>
    </source>
</reference>
<dbReference type="Pfam" id="PF13202">
    <property type="entry name" value="EF-hand_5"/>
    <property type="match status" value="1"/>
</dbReference>
<dbReference type="AlphaFoldDB" id="A0A0M0J9K3"/>
<feature type="domain" description="EF-hand" evidence="4">
    <location>
        <begin position="260"/>
        <end position="295"/>
    </location>
</feature>
<feature type="domain" description="EF-hand" evidence="4">
    <location>
        <begin position="351"/>
        <end position="386"/>
    </location>
</feature>
<dbReference type="InterPro" id="IPR018247">
    <property type="entry name" value="EF_Hand_1_Ca_BS"/>
</dbReference>
<organism evidence="5 6">
    <name type="scientific">Chrysochromulina tobinii</name>
    <dbReference type="NCBI Taxonomy" id="1460289"/>
    <lineage>
        <taxon>Eukaryota</taxon>
        <taxon>Haptista</taxon>
        <taxon>Haptophyta</taxon>
        <taxon>Prymnesiophyceae</taxon>
        <taxon>Prymnesiales</taxon>
        <taxon>Chrysochromulinaceae</taxon>
        <taxon>Chrysochromulina</taxon>
    </lineage>
</organism>
<proteinExistence type="predicted"/>
<dbReference type="CDD" id="cd00051">
    <property type="entry name" value="EFh"/>
    <property type="match status" value="3"/>
</dbReference>
<dbReference type="SMART" id="SM00054">
    <property type="entry name" value="EFh"/>
    <property type="match status" value="6"/>
</dbReference>
<comment type="caution">
    <text evidence="5">The sequence shown here is derived from an EMBL/GenBank/DDBJ whole genome shotgun (WGS) entry which is preliminary data.</text>
</comment>
<dbReference type="PROSITE" id="PS50222">
    <property type="entry name" value="EF_HAND_2"/>
    <property type="match status" value="6"/>
</dbReference>
<keyword evidence="1" id="KW-0479">Metal-binding</keyword>
<evidence type="ECO:0000313" key="5">
    <source>
        <dbReference type="EMBL" id="KOO23284.1"/>
    </source>
</evidence>
<dbReference type="Pfam" id="PF13499">
    <property type="entry name" value="EF-hand_7"/>
    <property type="match status" value="2"/>
</dbReference>
<dbReference type="InterPro" id="IPR002048">
    <property type="entry name" value="EF_hand_dom"/>
</dbReference>
<evidence type="ECO:0000256" key="1">
    <source>
        <dbReference type="ARBA" id="ARBA00022723"/>
    </source>
</evidence>
<dbReference type="GO" id="GO:0005509">
    <property type="term" value="F:calcium ion binding"/>
    <property type="evidence" value="ECO:0007669"/>
    <property type="project" value="InterPro"/>
</dbReference>
<evidence type="ECO:0000256" key="2">
    <source>
        <dbReference type="ARBA" id="ARBA00022737"/>
    </source>
</evidence>
<evidence type="ECO:0000313" key="6">
    <source>
        <dbReference type="Proteomes" id="UP000037460"/>
    </source>
</evidence>
<feature type="domain" description="EF-hand" evidence="4">
    <location>
        <begin position="223"/>
        <end position="258"/>
    </location>
</feature>
<sequence>MGAKHNAEEHADPQIANAMRAEAKKSFEITMRQAAMEFDELSGASGELDFREFSRMIREREMGVHTEQALKERFDAIDKDGGGTIDADEYMAFALTDAFERSAAHLVDLFSDWDADGGGSVDKVEFRNVVRSFGFECRDALIDKLFARFDLQSTGELSLGMVSRRLQAEMNERESRGRRMAELRCLQWRASAKVVQLIDPVALDPKLSARAGARSQILGTLRAQQARVMDLFRSWDADGDALISKTEFRQAVLVLGLDGVPRKQVDELFDELDKDGSGEISFNEMRDAIKGPEETAPVEEVGNQWKGWGAEAKHAAALTLSDKGRGASIVRGIRLSPDYDLIAQLTHGLATNWGRVTWLFQTWDTDRNGTISRLELRKALGELGLGEHPRAVDSLFDAIDANRSGAITLDEFQLALQASLRAAQSEQLMDVSRGIAPAAFPRRSLPAVSGAHDRP</sequence>
<gene>
    <name evidence="5" type="ORF">Ctob_011025</name>
</gene>
<dbReference type="Proteomes" id="UP000037460">
    <property type="component" value="Unassembled WGS sequence"/>
</dbReference>
<dbReference type="InterPro" id="IPR011992">
    <property type="entry name" value="EF-hand-dom_pair"/>
</dbReference>
<evidence type="ECO:0000259" key="4">
    <source>
        <dbReference type="PROSITE" id="PS50222"/>
    </source>
</evidence>
<protein>
    <submittedName>
        <fullName evidence="5">Calmodulin-like protein 12-like protein</fullName>
    </submittedName>
</protein>
<name>A0A0M0J9K3_9EUKA</name>
<dbReference type="InterPro" id="IPR051581">
    <property type="entry name" value="Ca-bind"/>
</dbReference>
<dbReference type="PANTHER" id="PTHR34524">
    <property type="entry name" value="CALCYPHOSIN"/>
    <property type="match status" value="1"/>
</dbReference>
<accession>A0A0M0J9K3</accession>
<feature type="domain" description="EF-hand" evidence="4">
    <location>
        <begin position="101"/>
        <end position="136"/>
    </location>
</feature>
<feature type="domain" description="EF-hand" evidence="4">
    <location>
        <begin position="387"/>
        <end position="422"/>
    </location>
</feature>
<dbReference type="EMBL" id="JWZX01003206">
    <property type="protein sequence ID" value="KOO23284.1"/>
    <property type="molecule type" value="Genomic_DNA"/>
</dbReference>
<dbReference type="SUPFAM" id="SSF47473">
    <property type="entry name" value="EF-hand"/>
    <property type="match status" value="2"/>
</dbReference>
<keyword evidence="2" id="KW-0677">Repeat</keyword>
<keyword evidence="3" id="KW-0106">Calcium</keyword>
<feature type="domain" description="EF-hand" evidence="4">
    <location>
        <begin position="65"/>
        <end position="100"/>
    </location>
</feature>